<feature type="compositionally biased region" description="Basic and acidic residues" evidence="15">
    <location>
        <begin position="794"/>
        <end position="804"/>
    </location>
</feature>
<feature type="transmembrane region" description="Helical" evidence="16">
    <location>
        <begin position="2076"/>
        <end position="2098"/>
    </location>
</feature>
<dbReference type="PANTHER" id="PTHR44170">
    <property type="entry name" value="PROTEIN SIDEKICK"/>
    <property type="match status" value="1"/>
</dbReference>
<keyword evidence="3 16" id="KW-0812">Transmembrane</keyword>
<dbReference type="InterPro" id="IPR056754">
    <property type="entry name" value="DSCAM/DSCAML_C"/>
</dbReference>
<dbReference type="GO" id="GO:0005886">
    <property type="term" value="C:plasma membrane"/>
    <property type="evidence" value="ECO:0007669"/>
    <property type="project" value="UniProtKB-SubCell"/>
</dbReference>
<feature type="domain" description="Fibronectin type-III" evidence="18">
    <location>
        <begin position="1864"/>
        <end position="1957"/>
    </location>
</feature>
<dbReference type="FunFam" id="2.60.40.10:FF:000120">
    <property type="entry name" value="Down syndrome cell adhesion molecule like 1"/>
    <property type="match status" value="1"/>
</dbReference>
<evidence type="ECO:0000256" key="8">
    <source>
        <dbReference type="ARBA" id="ARBA00022989"/>
    </source>
</evidence>
<keyword evidence="9" id="KW-0770">Synapse</keyword>
<dbReference type="SUPFAM" id="SSF48726">
    <property type="entry name" value="Immunoglobulin"/>
    <property type="match status" value="10"/>
</dbReference>
<keyword evidence="13" id="KW-0393">Immunoglobulin domain</keyword>
<evidence type="ECO:0008006" key="21">
    <source>
        <dbReference type="Google" id="ProtNLM"/>
    </source>
</evidence>
<organism evidence="19 20">
    <name type="scientific">Atta colombica</name>
    <dbReference type="NCBI Taxonomy" id="520822"/>
    <lineage>
        <taxon>Eukaryota</taxon>
        <taxon>Metazoa</taxon>
        <taxon>Ecdysozoa</taxon>
        <taxon>Arthropoda</taxon>
        <taxon>Hexapoda</taxon>
        <taxon>Insecta</taxon>
        <taxon>Pterygota</taxon>
        <taxon>Neoptera</taxon>
        <taxon>Endopterygota</taxon>
        <taxon>Hymenoptera</taxon>
        <taxon>Apocrita</taxon>
        <taxon>Aculeata</taxon>
        <taxon>Formicoidea</taxon>
        <taxon>Formicidae</taxon>
        <taxon>Myrmicinae</taxon>
        <taxon>Atta</taxon>
    </lineage>
</organism>
<keyword evidence="6" id="KW-0130">Cell adhesion</keyword>
<dbReference type="InterPro" id="IPR036116">
    <property type="entry name" value="FN3_sf"/>
</dbReference>
<feature type="domain" description="Fibronectin type-III" evidence="18">
    <location>
        <begin position="1679"/>
        <end position="1777"/>
    </location>
</feature>
<evidence type="ECO:0000256" key="11">
    <source>
        <dbReference type="ARBA" id="ARBA00023157"/>
    </source>
</evidence>
<dbReference type="InterPro" id="IPR003599">
    <property type="entry name" value="Ig_sub"/>
</dbReference>
<dbReference type="FunFam" id="2.60.40.10:FF:000104">
    <property type="entry name" value="Down syndrome cell adhesion molecule b"/>
    <property type="match status" value="1"/>
</dbReference>
<dbReference type="InterPro" id="IPR013783">
    <property type="entry name" value="Ig-like_fold"/>
</dbReference>
<feature type="domain" description="Ig-like" evidence="17">
    <location>
        <begin position="879"/>
        <end position="978"/>
    </location>
</feature>
<dbReference type="Proteomes" id="UP000078540">
    <property type="component" value="Unassembled WGS sequence"/>
</dbReference>
<evidence type="ECO:0000259" key="17">
    <source>
        <dbReference type="PROSITE" id="PS50835"/>
    </source>
</evidence>
<keyword evidence="2" id="KW-1003">Cell membrane</keyword>
<feature type="domain" description="Ig-like" evidence="17">
    <location>
        <begin position="4"/>
        <end position="90"/>
    </location>
</feature>
<keyword evidence="7" id="KW-0524">Neurogenesis</keyword>
<dbReference type="FunFam" id="2.60.40.10:FF:000093">
    <property type="entry name" value="Down syndrome cell adhesion molecule, isoform B"/>
    <property type="match status" value="1"/>
</dbReference>
<evidence type="ECO:0000256" key="15">
    <source>
        <dbReference type="SAM" id="MobiDB-lite"/>
    </source>
</evidence>
<comment type="subcellular location">
    <subcellularLocation>
        <location evidence="1">Cell membrane</location>
        <topology evidence="1">Single-pass type I membrane protein</topology>
    </subcellularLocation>
    <subcellularLocation>
        <location evidence="14">Synapse</location>
    </subcellularLocation>
</comment>
<evidence type="ECO:0000256" key="6">
    <source>
        <dbReference type="ARBA" id="ARBA00022889"/>
    </source>
</evidence>
<feature type="domain" description="Fibronectin type-III" evidence="18">
    <location>
        <begin position="1581"/>
        <end position="1675"/>
    </location>
</feature>
<evidence type="ECO:0000313" key="20">
    <source>
        <dbReference type="Proteomes" id="UP000078540"/>
    </source>
</evidence>
<dbReference type="EMBL" id="KQ976587">
    <property type="protein sequence ID" value="KYM79706.1"/>
    <property type="molecule type" value="Genomic_DNA"/>
</dbReference>
<dbReference type="Pfam" id="PF07679">
    <property type="entry name" value="I-set"/>
    <property type="match status" value="4"/>
</dbReference>
<dbReference type="InterPro" id="IPR007110">
    <property type="entry name" value="Ig-like_dom"/>
</dbReference>
<reference evidence="19 20" key="1">
    <citation type="submission" date="2015-09" db="EMBL/GenBank/DDBJ databases">
        <title>Atta colombica WGS genome.</title>
        <authorList>
            <person name="Nygaard S."/>
            <person name="Hu H."/>
            <person name="Boomsma J."/>
            <person name="Zhang G."/>
        </authorList>
    </citation>
    <scope>NUCLEOTIDE SEQUENCE [LARGE SCALE GENOMIC DNA]</scope>
    <source>
        <strain evidence="19">Treedump-2</strain>
        <tissue evidence="19">Whole body</tissue>
    </source>
</reference>
<gene>
    <name evidence="19" type="ORF">ALC53_09818</name>
</gene>
<dbReference type="PROSITE" id="PS50853">
    <property type="entry name" value="FN3"/>
    <property type="match status" value="6"/>
</dbReference>
<evidence type="ECO:0000256" key="1">
    <source>
        <dbReference type="ARBA" id="ARBA00004251"/>
    </source>
</evidence>
<dbReference type="Pfam" id="PF25059">
    <property type="entry name" value="FN3_DSCAM-DSCAML_C"/>
    <property type="match status" value="1"/>
</dbReference>
<name>A0A195B5E3_9HYME</name>
<evidence type="ECO:0000313" key="19">
    <source>
        <dbReference type="EMBL" id="KYM79706.1"/>
    </source>
</evidence>
<dbReference type="InterPro" id="IPR003598">
    <property type="entry name" value="Ig_sub2"/>
</dbReference>
<evidence type="ECO:0000256" key="10">
    <source>
        <dbReference type="ARBA" id="ARBA00023136"/>
    </source>
</evidence>
<evidence type="ECO:0000256" key="9">
    <source>
        <dbReference type="ARBA" id="ARBA00023018"/>
    </source>
</evidence>
<feature type="domain" description="Ig-like" evidence="17">
    <location>
        <begin position="1765"/>
        <end position="1858"/>
    </location>
</feature>
<evidence type="ECO:0000256" key="16">
    <source>
        <dbReference type="SAM" id="Phobius"/>
    </source>
</evidence>
<feature type="domain" description="Ig-like" evidence="17">
    <location>
        <begin position="390"/>
        <end position="483"/>
    </location>
</feature>
<feature type="domain" description="Ig-like" evidence="17">
    <location>
        <begin position="651"/>
        <end position="741"/>
    </location>
</feature>
<dbReference type="GO" id="GO:0045202">
    <property type="term" value="C:synapse"/>
    <property type="evidence" value="ECO:0007669"/>
    <property type="project" value="UniProtKB-SubCell"/>
</dbReference>
<feature type="domain" description="Fibronectin type-III" evidence="18">
    <location>
        <begin position="1369"/>
        <end position="1470"/>
    </location>
</feature>
<dbReference type="FunFam" id="2.60.40.10:FF:000017">
    <property type="entry name" value="Down syndrome cell adhesion molecule b"/>
    <property type="match status" value="2"/>
</dbReference>
<dbReference type="Gene3D" id="2.60.40.10">
    <property type="entry name" value="Immunoglobulins"/>
    <property type="match status" value="17"/>
</dbReference>
<feature type="domain" description="Ig-like" evidence="17">
    <location>
        <begin position="488"/>
        <end position="571"/>
    </location>
</feature>
<dbReference type="InterPro" id="IPR036179">
    <property type="entry name" value="Ig-like_dom_sf"/>
</dbReference>
<keyword evidence="20" id="KW-1185">Reference proteome</keyword>
<dbReference type="GO" id="GO:0098609">
    <property type="term" value="P:cell-cell adhesion"/>
    <property type="evidence" value="ECO:0007669"/>
    <property type="project" value="TreeGrafter"/>
</dbReference>
<evidence type="ECO:0000256" key="12">
    <source>
        <dbReference type="ARBA" id="ARBA00023180"/>
    </source>
</evidence>
<keyword evidence="12" id="KW-0325">Glycoprotein</keyword>
<dbReference type="CDD" id="cd00063">
    <property type="entry name" value="FN3"/>
    <property type="match status" value="6"/>
</dbReference>
<dbReference type="InterPro" id="IPR013098">
    <property type="entry name" value="Ig_I-set"/>
</dbReference>
<feature type="domain" description="Ig-like" evidence="17">
    <location>
        <begin position="298"/>
        <end position="384"/>
    </location>
</feature>
<evidence type="ECO:0000256" key="5">
    <source>
        <dbReference type="ARBA" id="ARBA00022737"/>
    </source>
</evidence>
<dbReference type="Pfam" id="PF00041">
    <property type="entry name" value="fn3"/>
    <property type="match status" value="5"/>
</dbReference>
<dbReference type="InterPro" id="IPR003961">
    <property type="entry name" value="FN3_dom"/>
</dbReference>
<evidence type="ECO:0000256" key="7">
    <source>
        <dbReference type="ARBA" id="ARBA00022902"/>
    </source>
</evidence>
<dbReference type="PANTHER" id="PTHR44170:SF56">
    <property type="entry name" value="FIBRONECTIN TYPE-III DOMAIN-CONTAINING PROTEIN"/>
    <property type="match status" value="1"/>
</dbReference>
<proteinExistence type="predicted"/>
<keyword evidence="11" id="KW-1015">Disulfide bond</keyword>
<dbReference type="FunFam" id="2.60.40.10:FF:000333">
    <property type="entry name" value="Down syndrome cell adhesion molecule"/>
    <property type="match status" value="1"/>
</dbReference>
<evidence type="ECO:0000256" key="13">
    <source>
        <dbReference type="ARBA" id="ARBA00023319"/>
    </source>
</evidence>
<dbReference type="GO" id="GO:0048812">
    <property type="term" value="P:neuron projection morphogenesis"/>
    <property type="evidence" value="ECO:0007669"/>
    <property type="project" value="UniProtKB-ARBA"/>
</dbReference>
<dbReference type="Pfam" id="PF13927">
    <property type="entry name" value="Ig_3"/>
    <property type="match status" value="5"/>
</dbReference>
<dbReference type="STRING" id="520822.A0A195B5E3"/>
<dbReference type="SMART" id="SM00409">
    <property type="entry name" value="IG"/>
    <property type="match status" value="10"/>
</dbReference>
<keyword evidence="4" id="KW-0732">Signal</keyword>
<dbReference type="SMART" id="SM00060">
    <property type="entry name" value="FN3"/>
    <property type="match status" value="6"/>
</dbReference>
<evidence type="ECO:0000256" key="3">
    <source>
        <dbReference type="ARBA" id="ARBA00022692"/>
    </source>
</evidence>
<feature type="domain" description="Ig-like" evidence="17">
    <location>
        <begin position="204"/>
        <end position="294"/>
    </location>
</feature>
<dbReference type="CDD" id="cd20956">
    <property type="entry name" value="IgI_4_Dscam"/>
    <property type="match status" value="1"/>
</dbReference>
<protein>
    <recommendedName>
        <fullName evidence="21">Down syndrome cell adhesion molecule-like protein Dscam2</fullName>
    </recommendedName>
</protein>
<keyword evidence="5" id="KW-0677">Repeat</keyword>
<evidence type="ECO:0000256" key="4">
    <source>
        <dbReference type="ARBA" id="ARBA00022729"/>
    </source>
</evidence>
<dbReference type="PROSITE" id="PS50835">
    <property type="entry name" value="IG_LIKE"/>
    <property type="match status" value="11"/>
</dbReference>
<dbReference type="SUPFAM" id="SSF49265">
    <property type="entry name" value="Fibronectin type III"/>
    <property type="match status" value="3"/>
</dbReference>
<feature type="domain" description="Ig-like" evidence="17">
    <location>
        <begin position="1267"/>
        <end position="1360"/>
    </location>
</feature>
<dbReference type="SMART" id="SM00408">
    <property type="entry name" value="IGc2"/>
    <property type="match status" value="10"/>
</dbReference>
<dbReference type="CDD" id="cd20958">
    <property type="entry name" value="IgI_5_Dscam"/>
    <property type="match status" value="1"/>
</dbReference>
<evidence type="ECO:0000259" key="18">
    <source>
        <dbReference type="PROSITE" id="PS50853"/>
    </source>
</evidence>
<feature type="region of interest" description="Disordered" evidence="15">
    <location>
        <begin position="794"/>
        <end position="827"/>
    </location>
</feature>
<sequence length="2138" mass="236038">MEPPSRMEFTNVNGGRVDCTVRGNPLPTVDWLAADGGSITNILGIRHVLGNGTIHFPAFEAEAFRQDVHWAIYKCSAVNSVGAVVSRDVTVRAVVNQRYDPEVQNPSGFLGNNVLMRCNVPSFVRDHVTVTSWLQEPVFNIYPSTMGDGKYHMLPTGELMIINITRSDAQMTYRCRTHHRLTQDTVVSSNVGRLQLTEIRGSMPPIINEKLVYMSARLKDTVVIPCVAYANPTPTNRWYYNRNQREEPIEESSGHYVVRDGSLIIQSVEESDAGSYMCTASNSEGSETLEIRLTVSAPLSVHVQPAIQTVDLGKSAYLTCTASGFPQAALYWLKDGQPLRTGARVRTVSSERISVTSVAREDRGMYQCFVRNEYEMAQGIAELRLGEIAPQLVYRFIEQTMQPGPSVSLKCSAAGNPTPQISWLLDGFPLPQNDRLLIGQYVTVYGDVISHVNITTVKPEDGGEYECIASSRAGEARHSARLNIYGLPYVRPMSPVSAVAGKQLYIKCPVAGYPIESIVWEKGDIKLPTNMRQRVANGTLFIDTVQRSADEGTYTCTARNKHNFTSHRSVEVRVLAHRISDWFLLVSDVCRIGRGVALLLPRTTQTLPRNTLLLESRRSEKLLSVRRRIWQERGATITTVYSPPQAHNLPPKITPFSFARDLNVGDRTSVQCVVVTGDLPLTFTWLKDNVPIETRKSITIGIHDAFTSALSISTIAPAHNGTYTCRVTNGAATVAHSALLHVNVSLRYVTEKEEYISSKEKMCASVSCRMSGRYGASRQARIAVQAAPRTHDLREKSIFKKGETESGASRSPSFHAPRHSRETNLRPRYTLGGRVTYVTSPDIYGHATIFRGPSCTHAVRGARNRRASRCTCSSRAVPPRISPFFFGDGVMEGQRTQLMCTTSQGDQPFNITWLMDEKPIQVGLSDGGTSVSNGIQISDYPPFSSILTINSVSASHSGNYTCQISNVAGLAEHSTSLSVAGCHIIGYTPDFRNICQMERKFHVPCPFEFTLCSSCNGVYTKCSILHFSVSWYCNTFAATAYDQHIRMYIFAHTYVYPCIADFTCLHARQREIIIDFHEIVRTGTVLFANFNETCIRVVNLFLVTIPPSPFFLRERLGMTMEECKSDIPPYTTCLSIFGIITVHCHGIVCVCRCLEAFYITSVLRLLPPRWTVEPIDQNAVVGHGVSIACQAEGFPIPTVTWKQSIGETPGDYRELGYGTEGAGVARNGSLVIPRVSRDHAGFYLCQASNGIGPGLSKLIRLTVHAGPQVTVRTRQESVRRGESVILRCEAEGDAPLDLSWRVRDSKIDPNYDVRYAVDNTADASGRVTTELRIIQASHMDRGDYICVAANAYGRDKAMIHLLVQEPPDFPRNLHVAEQGSRSILLAWSSPATDRDASHVSSPITNYIVQYKEAQDVWHEHNSQKLVAGDNTVARVSPLKPATTYHFRVLAENHLGTSAPSDILHVQTDGEVPGGPPRHVSVEPLGPQQLKITWQPPDRSLWNGELLGYTIGYTNLGGDDQLTNTTRVGITGNGDGSHDYRLTGLRKYTQYSIVVKAFNSKGDGPGSDPVTAHTFEDVPSAPPQNVACAALNGQNIQVTWKPPPSDKVHGVVLGYKLLYEAASDSQTSRETKVSHALSTVLHSLSPYTNYTVQVLAYTRAGDGVASSPVSCTTGETVPDAPERVKAVVSGENAVVISWLPPRRPNGLLIQYTVYIRVLEQGQEVKITKSILPAQNLHHEATGLKQHETYEAWVTASTKVGQGSSTPVIKLQPSTTVPAAIISYGMPIVVPWRVDVNMACLVVGDPRPSVEWRRADMKLQQKSDVGPDNTLTLRNVQRSHEDNYSCHAKNSLGTDEITYTLHIQVPPTSPTLLATGTTTDAIQLQWKQGDNGGAPIKGFLLAYRREFAEWEEVMLDRRESTHLLEGLQCGTRYQFTLAAFNRIGSGSASDIQTAKTNGSKPVPPPKHHFVRPNQTFVILELAAWQDGGCPLTYFVVEYRRLPGDWLLVSNNVPPQSKFPIVDLESGTSYELRVTAYNNAGSTQAEYLFSTLSSNGNNRLHEDHPQESENTPLYLDAHVLAPSVISVLAVMLAIAGVCFCLKTREYELVEVRSILIYVASAPSKRISEYELLLYGMQFSML</sequence>
<evidence type="ECO:0000256" key="14">
    <source>
        <dbReference type="ARBA" id="ARBA00034103"/>
    </source>
</evidence>
<accession>A0A195B5E3</accession>
<evidence type="ECO:0000256" key="2">
    <source>
        <dbReference type="ARBA" id="ARBA00022475"/>
    </source>
</evidence>
<feature type="domain" description="Ig-like" evidence="17">
    <location>
        <begin position="101"/>
        <end position="188"/>
    </location>
</feature>
<keyword evidence="10 16" id="KW-0472">Membrane</keyword>
<feature type="domain" description="Fibronectin type-III" evidence="18">
    <location>
        <begin position="1475"/>
        <end position="1576"/>
    </location>
</feature>
<keyword evidence="8 16" id="KW-1133">Transmembrane helix</keyword>
<feature type="domain" description="Ig-like" evidence="17">
    <location>
        <begin position="1168"/>
        <end position="1262"/>
    </location>
</feature>
<feature type="domain" description="Fibronectin type-III" evidence="18">
    <location>
        <begin position="1961"/>
        <end position="2051"/>
    </location>
</feature>